<evidence type="ECO:0000313" key="4">
    <source>
        <dbReference type="Proteomes" id="UP001595891"/>
    </source>
</evidence>
<feature type="region of interest" description="Disordered" evidence="1">
    <location>
        <begin position="31"/>
        <end position="64"/>
    </location>
</feature>
<organism evidence="3 4">
    <name type="scientific">Sphaerisporangium corydalis</name>
    <dbReference type="NCBI Taxonomy" id="1441875"/>
    <lineage>
        <taxon>Bacteria</taxon>
        <taxon>Bacillati</taxon>
        <taxon>Actinomycetota</taxon>
        <taxon>Actinomycetes</taxon>
        <taxon>Streptosporangiales</taxon>
        <taxon>Streptosporangiaceae</taxon>
        <taxon>Sphaerisporangium</taxon>
    </lineage>
</organism>
<gene>
    <name evidence="3" type="ORF">ACFO8L_41165</name>
</gene>
<accession>A0ABV9EVR0</accession>
<proteinExistence type="predicted"/>
<keyword evidence="2" id="KW-0732">Signal</keyword>
<reference evidence="4" key="1">
    <citation type="journal article" date="2019" name="Int. J. Syst. Evol. Microbiol.">
        <title>The Global Catalogue of Microorganisms (GCM) 10K type strain sequencing project: providing services to taxonomists for standard genome sequencing and annotation.</title>
        <authorList>
            <consortium name="The Broad Institute Genomics Platform"/>
            <consortium name="The Broad Institute Genome Sequencing Center for Infectious Disease"/>
            <person name="Wu L."/>
            <person name="Ma J."/>
        </authorList>
    </citation>
    <scope>NUCLEOTIDE SEQUENCE [LARGE SCALE GENOMIC DNA]</scope>
    <source>
        <strain evidence="4">CCUG 49560</strain>
    </source>
</reference>
<sequence>MTNFAKNAAARIIIVTVFAAGGVTLAATMATADTTPTNPPLTSTSTPTPAPTPIPQPDGNTPWG</sequence>
<evidence type="ECO:0000313" key="3">
    <source>
        <dbReference type="EMBL" id="MFC4592550.1"/>
    </source>
</evidence>
<dbReference type="Proteomes" id="UP001595891">
    <property type="component" value="Unassembled WGS sequence"/>
</dbReference>
<feature type="signal peptide" evidence="2">
    <location>
        <begin position="1"/>
        <end position="19"/>
    </location>
</feature>
<keyword evidence="4" id="KW-1185">Reference proteome</keyword>
<evidence type="ECO:0000256" key="1">
    <source>
        <dbReference type="SAM" id="MobiDB-lite"/>
    </source>
</evidence>
<comment type="caution">
    <text evidence="3">The sequence shown here is derived from an EMBL/GenBank/DDBJ whole genome shotgun (WGS) entry which is preliminary data.</text>
</comment>
<evidence type="ECO:0000256" key="2">
    <source>
        <dbReference type="SAM" id="SignalP"/>
    </source>
</evidence>
<feature type="compositionally biased region" description="Low complexity" evidence="1">
    <location>
        <begin position="31"/>
        <end position="47"/>
    </location>
</feature>
<feature type="chain" id="PRO_5046752704" evidence="2">
    <location>
        <begin position="20"/>
        <end position="64"/>
    </location>
</feature>
<name>A0ABV9EVR0_9ACTN</name>
<protein>
    <submittedName>
        <fullName evidence="3">Uncharacterized protein</fullName>
    </submittedName>
</protein>
<dbReference type="EMBL" id="JBHSFN010000065">
    <property type="protein sequence ID" value="MFC4592550.1"/>
    <property type="molecule type" value="Genomic_DNA"/>
</dbReference>
<dbReference type="RefSeq" id="WP_262850993.1">
    <property type="nucleotide sequence ID" value="NZ_JANZYP010000143.1"/>
</dbReference>